<dbReference type="AlphaFoldDB" id="A0A1M5XJB9"/>
<proteinExistence type="predicted"/>
<feature type="domain" description="Anti-sigma factor RsgI-like middle" evidence="2">
    <location>
        <begin position="56"/>
        <end position="160"/>
    </location>
</feature>
<keyword evidence="1" id="KW-1133">Transmembrane helix</keyword>
<dbReference type="EMBL" id="FQXM01000030">
    <property type="protein sequence ID" value="SHH99604.1"/>
    <property type="molecule type" value="Genomic_DNA"/>
</dbReference>
<evidence type="ECO:0000256" key="1">
    <source>
        <dbReference type="SAM" id="Phobius"/>
    </source>
</evidence>
<dbReference type="InterPro" id="IPR055431">
    <property type="entry name" value="RsgI_M"/>
</dbReference>
<reference evidence="3 4" key="1">
    <citation type="submission" date="2016-11" db="EMBL/GenBank/DDBJ databases">
        <authorList>
            <person name="Jaros S."/>
            <person name="Januszkiewicz K."/>
            <person name="Wedrychowicz H."/>
        </authorList>
    </citation>
    <scope>NUCLEOTIDE SEQUENCE [LARGE SCALE GENOMIC DNA]</scope>
    <source>
        <strain evidence="3 4">DSM 8605</strain>
    </source>
</reference>
<sequence>MDDRSKVILLHEKRLQMQQEKINKKKNLGLMPIAIALLIILATIGSIYFYFKPSSTIILDIPPRIQLKVNKFNRVVSFEPLRADGKELADNLDLNNSILEDALKEIILSCEKETLISEDYYSFQKAINLFISSDKNNLINVDNFKEFMFSKKLKLIINQNGYDYK</sequence>
<dbReference type="RefSeq" id="WP_073340457.1">
    <property type="nucleotide sequence ID" value="NZ_FQXM01000030.1"/>
</dbReference>
<accession>A0A1M5XJB9</accession>
<organism evidence="3 4">
    <name type="scientific">Clostridium grantii DSM 8605</name>
    <dbReference type="NCBI Taxonomy" id="1121316"/>
    <lineage>
        <taxon>Bacteria</taxon>
        <taxon>Bacillati</taxon>
        <taxon>Bacillota</taxon>
        <taxon>Clostridia</taxon>
        <taxon>Eubacteriales</taxon>
        <taxon>Clostridiaceae</taxon>
        <taxon>Clostridium</taxon>
    </lineage>
</organism>
<feature type="transmembrane region" description="Helical" evidence="1">
    <location>
        <begin position="28"/>
        <end position="51"/>
    </location>
</feature>
<dbReference type="Pfam" id="PF23750">
    <property type="entry name" value="RsgI_M"/>
    <property type="match status" value="1"/>
</dbReference>
<evidence type="ECO:0000259" key="2">
    <source>
        <dbReference type="Pfam" id="PF23750"/>
    </source>
</evidence>
<dbReference type="OrthoDB" id="1910278at2"/>
<keyword evidence="1" id="KW-0472">Membrane</keyword>
<evidence type="ECO:0000313" key="3">
    <source>
        <dbReference type="EMBL" id="SHH99604.1"/>
    </source>
</evidence>
<keyword evidence="1" id="KW-0812">Transmembrane</keyword>
<dbReference type="STRING" id="1121316.SAMN02745207_03683"/>
<protein>
    <recommendedName>
        <fullName evidence="2">Anti-sigma factor RsgI-like middle domain-containing protein</fullName>
    </recommendedName>
</protein>
<dbReference type="Proteomes" id="UP000184447">
    <property type="component" value="Unassembled WGS sequence"/>
</dbReference>
<keyword evidence="4" id="KW-1185">Reference proteome</keyword>
<name>A0A1M5XJB9_9CLOT</name>
<evidence type="ECO:0000313" key="4">
    <source>
        <dbReference type="Proteomes" id="UP000184447"/>
    </source>
</evidence>
<gene>
    <name evidence="3" type="ORF">SAMN02745207_03683</name>
</gene>